<comment type="caution">
    <text evidence="1">The sequence shown here is derived from an EMBL/GenBank/DDBJ whole genome shotgun (WGS) entry which is preliminary data.</text>
</comment>
<dbReference type="AlphaFoldDB" id="A0A2R5GCE7"/>
<dbReference type="InParanoid" id="A0A2R5GCE7"/>
<gene>
    <name evidence="1" type="ORF">FCC1311_036102</name>
</gene>
<evidence type="ECO:0000313" key="1">
    <source>
        <dbReference type="EMBL" id="GBG27388.1"/>
    </source>
</evidence>
<protein>
    <submittedName>
        <fullName evidence="1">Uncharacterized protein</fullName>
    </submittedName>
</protein>
<accession>A0A2R5GCE7</accession>
<dbReference type="EMBL" id="BEYU01000030">
    <property type="protein sequence ID" value="GBG27388.1"/>
    <property type="molecule type" value="Genomic_DNA"/>
</dbReference>
<sequence>MLATEAGTTREHFHKTLGKGAAAGTLDVTKPLELLKLFSSRMREDEGKEELRALKEDLMNLKEKACDIPTPLSSRPEVRKAVFGMRKAQTAFLQQFHRRLSELEKASAFKLLVLWEQQERGSEDAYKTFVRDIMYLEKQIELIHDPKERAIARMDWRKTFRAWVVLHLLQDEKVIVHFDKSRNAMEFYESSSSMDKMPLVYAAIFPAYHALIPNAAPEIPAPDDSAKWFHDRLPVAIERSAIWISSSFRSVKDQETSVVLHAVFRFALGAIGKQLALSPTEFAAALSDVASRAVHEVFWRTPGPKRYIAPHAVPQVESHINALGLPTTSIYSRGPDSTPLSLHHGTYAWPVPGAPGVSIDPKACHIIMSHIMLRREDGSIASLPFRSRSRGLHATDADDNEDLYKGGSPDDRRFVYSAIAVSFTVPVENRTLFGDFLPGVPKTENVVFKKLLTVEIDLPRDVFLPRKELDSAKGSGALQRALYPDGAEVLKDRADILAPPFNARVTGIYATNEPTALMNSARSLLRASLS</sequence>
<keyword evidence="2" id="KW-1185">Reference proteome</keyword>
<organism evidence="1 2">
    <name type="scientific">Hondaea fermentalgiana</name>
    <dbReference type="NCBI Taxonomy" id="2315210"/>
    <lineage>
        <taxon>Eukaryota</taxon>
        <taxon>Sar</taxon>
        <taxon>Stramenopiles</taxon>
        <taxon>Bigyra</taxon>
        <taxon>Labyrinthulomycetes</taxon>
        <taxon>Thraustochytrida</taxon>
        <taxon>Thraustochytriidae</taxon>
        <taxon>Hondaea</taxon>
    </lineage>
</organism>
<evidence type="ECO:0000313" key="2">
    <source>
        <dbReference type="Proteomes" id="UP000241890"/>
    </source>
</evidence>
<dbReference type="Proteomes" id="UP000241890">
    <property type="component" value="Unassembled WGS sequence"/>
</dbReference>
<proteinExistence type="predicted"/>
<name>A0A2R5GCE7_9STRA</name>
<reference evidence="1 2" key="1">
    <citation type="submission" date="2017-12" db="EMBL/GenBank/DDBJ databases">
        <title>Sequencing, de novo assembly and annotation of complete genome of a new Thraustochytrid species, strain FCC1311.</title>
        <authorList>
            <person name="Sedici K."/>
            <person name="Godart F."/>
            <person name="Aiese Cigliano R."/>
            <person name="Sanseverino W."/>
            <person name="Barakat M."/>
            <person name="Ortet P."/>
            <person name="Marechal E."/>
            <person name="Cagnac O."/>
            <person name="Amato A."/>
        </authorList>
    </citation>
    <scope>NUCLEOTIDE SEQUENCE [LARGE SCALE GENOMIC DNA]</scope>
</reference>